<dbReference type="EMBL" id="VXRY01000387">
    <property type="protein sequence ID" value="MXY34345.1"/>
    <property type="molecule type" value="Genomic_DNA"/>
</dbReference>
<organism evidence="1">
    <name type="scientific">Boseongicola sp. SB0664_bin_43</name>
    <dbReference type="NCBI Taxonomy" id="2604844"/>
    <lineage>
        <taxon>Bacteria</taxon>
        <taxon>Pseudomonadati</taxon>
        <taxon>Pseudomonadota</taxon>
        <taxon>Alphaproteobacteria</taxon>
        <taxon>Rhodobacterales</taxon>
        <taxon>Paracoccaceae</taxon>
        <taxon>Boseongicola</taxon>
    </lineage>
</organism>
<name>A0A6B0Y1X4_9RHOB</name>
<feature type="non-terminal residue" evidence="1">
    <location>
        <position position="64"/>
    </location>
</feature>
<dbReference type="AlphaFoldDB" id="A0A6B0Y1X4"/>
<sequence>MGRAGRGAALADTRKTTSLAVLIDADNTSSRHAQAIFDEIVKLGEANVRRIYGDFSGGRLAGWD</sequence>
<gene>
    <name evidence="1" type="ORF">F4Y60_09705</name>
</gene>
<proteinExistence type="predicted"/>
<comment type="caution">
    <text evidence="1">The sequence shown here is derived from an EMBL/GenBank/DDBJ whole genome shotgun (WGS) entry which is preliminary data.</text>
</comment>
<protein>
    <submittedName>
        <fullName evidence="1">NYN domain-containing protein</fullName>
    </submittedName>
</protein>
<evidence type="ECO:0000313" key="1">
    <source>
        <dbReference type="EMBL" id="MXY34345.1"/>
    </source>
</evidence>
<accession>A0A6B0Y1X4</accession>
<reference evidence="1" key="1">
    <citation type="submission" date="2019-09" db="EMBL/GenBank/DDBJ databases">
        <title>Characterisation of the sponge microbiome using genome-centric metagenomics.</title>
        <authorList>
            <person name="Engelberts J.P."/>
            <person name="Robbins S.J."/>
            <person name="De Goeij J.M."/>
            <person name="Aranda M."/>
            <person name="Bell S.C."/>
            <person name="Webster N.S."/>
        </authorList>
    </citation>
    <scope>NUCLEOTIDE SEQUENCE</scope>
    <source>
        <strain evidence="1">SB0664_bin_43</strain>
    </source>
</reference>